<organism evidence="1 2">
    <name type="scientific">Candidatus Magasanikbacteria bacterium GW2011_GWE2_42_7</name>
    <dbReference type="NCBI Taxonomy" id="1619052"/>
    <lineage>
        <taxon>Bacteria</taxon>
        <taxon>Candidatus Magasanikiibacteriota</taxon>
    </lineage>
</organism>
<sequence>MTLDYSKHKNILLRILKDIYSDTSIAPYLGFKGGTAAMMFYDLPRNSVDLDLDLLDDTKEKIVFDKINKIISTYGEITDSSIQKHNLRNVISHDPKAQNIKVEVNRRQFGSKYEMKTLLGISMLVMVQEDMFAHKLMAMLERIGKTSRDIFDVRYFAENNWPINRKIVEERSGVSFKEALKKCINKLEKVDNRHILDGLGELLTDSQKDSNRTKLKSDTIFLLKMMLGNEK</sequence>
<evidence type="ECO:0008006" key="3">
    <source>
        <dbReference type="Google" id="ProtNLM"/>
    </source>
</evidence>
<dbReference type="EMBL" id="LCEK01000060">
    <property type="protein sequence ID" value="KKS70314.1"/>
    <property type="molecule type" value="Genomic_DNA"/>
</dbReference>
<dbReference type="Pfam" id="PF08843">
    <property type="entry name" value="AbiEii"/>
    <property type="match status" value="1"/>
</dbReference>
<name>A0A0G1BAU2_9BACT</name>
<protein>
    <recommendedName>
        <fullName evidence="3">Nucleotidyl transferase AbiEii/AbiGii toxin family protein</fullName>
    </recommendedName>
</protein>
<gene>
    <name evidence="1" type="ORF">UV42_C0060G0002</name>
</gene>
<dbReference type="Proteomes" id="UP000033867">
    <property type="component" value="Unassembled WGS sequence"/>
</dbReference>
<dbReference type="AlphaFoldDB" id="A0A0G1BAU2"/>
<comment type="caution">
    <text evidence="1">The sequence shown here is derived from an EMBL/GenBank/DDBJ whole genome shotgun (WGS) entry which is preliminary data.</text>
</comment>
<proteinExistence type="predicted"/>
<evidence type="ECO:0000313" key="2">
    <source>
        <dbReference type="Proteomes" id="UP000033867"/>
    </source>
</evidence>
<reference evidence="1 2" key="1">
    <citation type="journal article" date="2015" name="Nature">
        <title>rRNA introns, odd ribosomes, and small enigmatic genomes across a large radiation of phyla.</title>
        <authorList>
            <person name="Brown C.T."/>
            <person name="Hug L.A."/>
            <person name="Thomas B.C."/>
            <person name="Sharon I."/>
            <person name="Castelle C.J."/>
            <person name="Singh A."/>
            <person name="Wilkins M.J."/>
            <person name="Williams K.H."/>
            <person name="Banfield J.F."/>
        </authorList>
    </citation>
    <scope>NUCLEOTIDE SEQUENCE [LARGE SCALE GENOMIC DNA]</scope>
</reference>
<evidence type="ECO:0000313" key="1">
    <source>
        <dbReference type="EMBL" id="KKS70314.1"/>
    </source>
</evidence>
<dbReference type="InterPro" id="IPR014942">
    <property type="entry name" value="AbiEii"/>
</dbReference>
<dbReference type="Gene3D" id="3.10.450.620">
    <property type="entry name" value="JHP933, nucleotidyltransferase-like core domain"/>
    <property type="match status" value="1"/>
</dbReference>
<accession>A0A0G1BAU2</accession>